<protein>
    <submittedName>
        <fullName evidence="2">Membrane protein</fullName>
    </submittedName>
</protein>
<dbReference type="EMBL" id="AP027081">
    <property type="protein sequence ID" value="BDU78323.1"/>
    <property type="molecule type" value="Genomic_DNA"/>
</dbReference>
<organism evidence="2 3">
    <name type="scientific">Mesoterricola sediminis</name>
    <dbReference type="NCBI Taxonomy" id="2927980"/>
    <lineage>
        <taxon>Bacteria</taxon>
        <taxon>Pseudomonadati</taxon>
        <taxon>Acidobacteriota</taxon>
        <taxon>Holophagae</taxon>
        <taxon>Holophagales</taxon>
        <taxon>Holophagaceae</taxon>
        <taxon>Mesoterricola</taxon>
    </lineage>
</organism>
<dbReference type="PANTHER" id="PTHR33639">
    <property type="entry name" value="THIOL-DISULFIDE OXIDOREDUCTASE DCC"/>
    <property type="match status" value="1"/>
</dbReference>
<keyword evidence="3" id="KW-1185">Reference proteome</keyword>
<dbReference type="RefSeq" id="WP_316410664.1">
    <property type="nucleotide sequence ID" value="NZ_AP027081.1"/>
</dbReference>
<accession>A0AA48KHF4</accession>
<dbReference type="KEGG" id="msea:METESE_32810"/>
<dbReference type="PANTHER" id="PTHR33639:SF2">
    <property type="entry name" value="DUF393 DOMAIN-CONTAINING PROTEIN"/>
    <property type="match status" value="1"/>
</dbReference>
<feature type="region of interest" description="Disordered" evidence="1">
    <location>
        <begin position="103"/>
        <end position="123"/>
    </location>
</feature>
<dbReference type="Proteomes" id="UP001228113">
    <property type="component" value="Chromosome"/>
</dbReference>
<name>A0AA48KHF4_9BACT</name>
<dbReference type="InterPro" id="IPR052927">
    <property type="entry name" value="DCC_oxidoreductase"/>
</dbReference>
<evidence type="ECO:0000256" key="1">
    <source>
        <dbReference type="SAM" id="MobiDB-lite"/>
    </source>
</evidence>
<dbReference type="Pfam" id="PF04134">
    <property type="entry name" value="DCC1-like"/>
    <property type="match status" value="1"/>
</dbReference>
<proteinExistence type="predicted"/>
<dbReference type="GO" id="GO:0015035">
    <property type="term" value="F:protein-disulfide reductase activity"/>
    <property type="evidence" value="ECO:0007669"/>
    <property type="project" value="InterPro"/>
</dbReference>
<gene>
    <name evidence="2" type="ORF">METESE_32810</name>
</gene>
<evidence type="ECO:0000313" key="3">
    <source>
        <dbReference type="Proteomes" id="UP001228113"/>
    </source>
</evidence>
<evidence type="ECO:0000313" key="2">
    <source>
        <dbReference type="EMBL" id="BDU78323.1"/>
    </source>
</evidence>
<reference evidence="2" key="1">
    <citation type="journal article" date="2023" name="Int. J. Syst. Evol. Microbiol.">
        <title>Mesoterricola silvestris gen. nov., sp. nov., Mesoterricola sediminis sp. nov., Geothrix oryzae sp. nov., Geothrix edaphica sp. nov., Geothrix rubra sp. nov., and Geothrix limicola sp. nov., six novel members of Acidobacteriota isolated from soils.</title>
        <authorList>
            <person name="Itoh H."/>
            <person name="Sugisawa Y."/>
            <person name="Mise K."/>
            <person name="Xu Z."/>
            <person name="Kuniyasu M."/>
            <person name="Ushijima N."/>
            <person name="Kawano K."/>
            <person name="Kobayashi E."/>
            <person name="Shiratori Y."/>
            <person name="Masuda Y."/>
            <person name="Senoo K."/>
        </authorList>
    </citation>
    <scope>NUCLEOTIDE SEQUENCE</scope>
    <source>
        <strain evidence="2">W786</strain>
    </source>
</reference>
<dbReference type="InterPro" id="IPR007263">
    <property type="entry name" value="DCC1-like"/>
</dbReference>
<dbReference type="AlphaFoldDB" id="A0AA48KHF4"/>
<sequence>MDPGGALIRFDGGCVLCRGWVRFLLARDRAGRLRFAPLEAPGDTVVVETAAGTFRRSDAVLEVLKRLPAPWRWAGLLRALPRPWRDAVYDAVARNRHRWFGRDESCPVLPPEGRDRFTGGPRG</sequence>